<dbReference type="Pfam" id="PF13977">
    <property type="entry name" value="TetR_C_6"/>
    <property type="match status" value="1"/>
</dbReference>
<dbReference type="SUPFAM" id="SSF46689">
    <property type="entry name" value="Homeodomain-like"/>
    <property type="match status" value="1"/>
</dbReference>
<feature type="DNA-binding region" description="H-T-H motif" evidence="5">
    <location>
        <begin position="54"/>
        <end position="73"/>
    </location>
</feature>
<dbReference type="GO" id="GO:0000976">
    <property type="term" value="F:transcription cis-regulatory region binding"/>
    <property type="evidence" value="ECO:0007669"/>
    <property type="project" value="TreeGrafter"/>
</dbReference>
<dbReference type="EMBL" id="WHUV01000001">
    <property type="protein sequence ID" value="MQA53479.1"/>
    <property type="molecule type" value="Genomic_DNA"/>
</dbReference>
<dbReference type="Proteomes" id="UP000486534">
    <property type="component" value="Unassembled WGS sequence"/>
</dbReference>
<sequence>MHDSRLSPSPTTASGKSGSPARRGRPLGNHEEKRAELLKAVVAVVAQEGYIGTSMRRVAQYANCTTGAVTYYFANKEEMLAAAAQDLFDQFDAVLEREAAKPRVDIKTIISSWLSWGKGGDTNALLAALFHLLTHARHEQALADIFQQRYCRFRQSFAAMLTKGQAQGDIRDDIDAELLADQICAMGDGWKMVQPVEPERFAPERQEALLDAVVVLMAPYRPRPQ</sequence>
<name>A0A7X1PJS0_9PSED</name>
<dbReference type="PANTHER" id="PTHR30055">
    <property type="entry name" value="HTH-TYPE TRANSCRIPTIONAL REGULATOR RUTR"/>
    <property type="match status" value="1"/>
</dbReference>
<evidence type="ECO:0000313" key="9">
    <source>
        <dbReference type="Proteomes" id="UP000486534"/>
    </source>
</evidence>
<organism evidence="8 9">
    <name type="scientific">Pseudomonas piscis</name>
    <dbReference type="NCBI Taxonomy" id="2614538"/>
    <lineage>
        <taxon>Bacteria</taxon>
        <taxon>Pseudomonadati</taxon>
        <taxon>Pseudomonadota</taxon>
        <taxon>Gammaproteobacteria</taxon>
        <taxon>Pseudomonadales</taxon>
        <taxon>Pseudomonadaceae</taxon>
        <taxon>Pseudomonas</taxon>
    </lineage>
</organism>
<dbReference type="PANTHER" id="PTHR30055:SF234">
    <property type="entry name" value="HTH-TYPE TRANSCRIPTIONAL REGULATOR BETI"/>
    <property type="match status" value="1"/>
</dbReference>
<accession>A0A7X1PJS0</accession>
<dbReference type="SUPFAM" id="SSF48498">
    <property type="entry name" value="Tetracyclin repressor-like, C-terminal domain"/>
    <property type="match status" value="1"/>
</dbReference>
<dbReference type="Gene3D" id="1.10.357.10">
    <property type="entry name" value="Tetracycline Repressor, domain 2"/>
    <property type="match status" value="1"/>
</dbReference>
<evidence type="ECO:0000256" key="2">
    <source>
        <dbReference type="ARBA" id="ARBA00023015"/>
    </source>
</evidence>
<dbReference type="InterPro" id="IPR036271">
    <property type="entry name" value="Tet_transcr_reg_TetR-rel_C_sf"/>
</dbReference>
<proteinExistence type="predicted"/>
<comment type="caution">
    <text evidence="8">The sequence shown here is derived from an EMBL/GenBank/DDBJ whole genome shotgun (WGS) entry which is preliminary data.</text>
</comment>
<gene>
    <name evidence="8" type="ORF">GDH07_09155</name>
</gene>
<keyword evidence="4" id="KW-0804">Transcription</keyword>
<dbReference type="AlphaFoldDB" id="A0A7X1PJS0"/>
<dbReference type="InterPro" id="IPR009057">
    <property type="entry name" value="Homeodomain-like_sf"/>
</dbReference>
<protein>
    <submittedName>
        <fullName evidence="8">TetR family transcriptional regulator</fullName>
    </submittedName>
</protein>
<keyword evidence="1" id="KW-0678">Repressor</keyword>
<evidence type="ECO:0000313" key="8">
    <source>
        <dbReference type="EMBL" id="MQA53479.1"/>
    </source>
</evidence>
<evidence type="ECO:0000256" key="1">
    <source>
        <dbReference type="ARBA" id="ARBA00022491"/>
    </source>
</evidence>
<feature type="compositionally biased region" description="Polar residues" evidence="6">
    <location>
        <begin position="1"/>
        <end position="17"/>
    </location>
</feature>
<dbReference type="GO" id="GO:0003700">
    <property type="term" value="F:DNA-binding transcription factor activity"/>
    <property type="evidence" value="ECO:0007669"/>
    <property type="project" value="TreeGrafter"/>
</dbReference>
<dbReference type="Pfam" id="PF00440">
    <property type="entry name" value="TetR_N"/>
    <property type="match status" value="1"/>
</dbReference>
<feature type="domain" description="HTH tetR-type" evidence="7">
    <location>
        <begin position="31"/>
        <end position="91"/>
    </location>
</feature>
<dbReference type="PRINTS" id="PR00455">
    <property type="entry name" value="HTHTETR"/>
</dbReference>
<keyword evidence="3 5" id="KW-0238">DNA-binding</keyword>
<evidence type="ECO:0000256" key="6">
    <source>
        <dbReference type="SAM" id="MobiDB-lite"/>
    </source>
</evidence>
<dbReference type="InterPro" id="IPR039538">
    <property type="entry name" value="BetI_C"/>
</dbReference>
<feature type="region of interest" description="Disordered" evidence="6">
    <location>
        <begin position="1"/>
        <end position="28"/>
    </location>
</feature>
<keyword evidence="2" id="KW-0805">Transcription regulation</keyword>
<evidence type="ECO:0000256" key="3">
    <source>
        <dbReference type="ARBA" id="ARBA00023125"/>
    </source>
</evidence>
<evidence type="ECO:0000259" key="7">
    <source>
        <dbReference type="PROSITE" id="PS50977"/>
    </source>
</evidence>
<evidence type="ECO:0000256" key="4">
    <source>
        <dbReference type="ARBA" id="ARBA00023163"/>
    </source>
</evidence>
<evidence type="ECO:0000256" key="5">
    <source>
        <dbReference type="PROSITE-ProRule" id="PRU00335"/>
    </source>
</evidence>
<dbReference type="InterPro" id="IPR001647">
    <property type="entry name" value="HTH_TetR"/>
</dbReference>
<dbReference type="InterPro" id="IPR050109">
    <property type="entry name" value="HTH-type_TetR-like_transc_reg"/>
</dbReference>
<dbReference type="PROSITE" id="PS50977">
    <property type="entry name" value="HTH_TETR_2"/>
    <property type="match status" value="1"/>
</dbReference>
<reference evidence="8 9" key="1">
    <citation type="submission" date="2019-10" db="EMBL/GenBank/DDBJ databases">
        <title>Pseudomonas dajingensis sp. nov., isolated from the profound head ulcers of farmed Murray cod (Maccullochella peelii peelii).</title>
        <authorList>
            <person name="Liu Y."/>
        </authorList>
    </citation>
    <scope>NUCLEOTIDE SEQUENCE [LARGE SCALE GENOMIC DNA]</scope>
    <source>
        <strain evidence="8 9">MC042</strain>
    </source>
</reference>